<evidence type="ECO:0000313" key="3">
    <source>
        <dbReference type="Proteomes" id="UP000472261"/>
    </source>
</evidence>
<evidence type="ECO:0000256" key="1">
    <source>
        <dbReference type="SAM" id="MobiDB-lite"/>
    </source>
</evidence>
<dbReference type="InterPro" id="IPR036278">
    <property type="entry name" value="Sialidase_sf"/>
</dbReference>
<dbReference type="GO" id="GO:0009313">
    <property type="term" value="P:oligosaccharide catabolic process"/>
    <property type="evidence" value="ECO:0007669"/>
    <property type="project" value="TreeGrafter"/>
</dbReference>
<dbReference type="Proteomes" id="UP000472261">
    <property type="component" value="Unplaced"/>
</dbReference>
<dbReference type="GO" id="GO:0006689">
    <property type="term" value="P:ganglioside catabolic process"/>
    <property type="evidence" value="ECO:0007669"/>
    <property type="project" value="TreeGrafter"/>
</dbReference>
<dbReference type="Ensembl" id="ENSPCLT00000031671.1">
    <property type="protein sequence ID" value="ENSPCLP00000022853.1"/>
    <property type="gene ID" value="ENSPCLG00000020109.1"/>
</dbReference>
<feature type="region of interest" description="Disordered" evidence="1">
    <location>
        <begin position="1"/>
        <end position="31"/>
    </location>
</feature>
<dbReference type="InterPro" id="IPR026856">
    <property type="entry name" value="Sialidase_fam"/>
</dbReference>
<name>A0A669QWX8_PHACC</name>
<dbReference type="GO" id="GO:0004308">
    <property type="term" value="F:exo-alpha-sialidase activity"/>
    <property type="evidence" value="ECO:0007669"/>
    <property type="project" value="InterPro"/>
</dbReference>
<dbReference type="Gene3D" id="2.120.10.10">
    <property type="match status" value="1"/>
</dbReference>
<dbReference type="GO" id="GO:0005737">
    <property type="term" value="C:cytoplasm"/>
    <property type="evidence" value="ECO:0007669"/>
    <property type="project" value="TreeGrafter"/>
</dbReference>
<evidence type="ECO:0000313" key="2">
    <source>
        <dbReference type="Ensembl" id="ENSPCLP00000022853.1"/>
    </source>
</evidence>
<sequence>FNPSDPKPQWLCGARECPQTSETPLNPPRETLFRQEGPGGVTFRIPALLHVPPRTLLAFAEKRSSIRDEDAELLVLRRGWWNGRRVEVMGERVAFGVWGGGFGDSKWWFWGSR</sequence>
<accession>A0A669QWX8</accession>
<dbReference type="AlphaFoldDB" id="A0A669QWX8"/>
<keyword evidence="3" id="KW-1185">Reference proteome</keyword>
<reference evidence="2" key="1">
    <citation type="submission" date="2025-08" db="UniProtKB">
        <authorList>
            <consortium name="Ensembl"/>
        </authorList>
    </citation>
    <scope>IDENTIFICATION</scope>
</reference>
<dbReference type="SUPFAM" id="SSF50939">
    <property type="entry name" value="Sialidases"/>
    <property type="match status" value="1"/>
</dbReference>
<protein>
    <submittedName>
        <fullName evidence="2">Uncharacterized protein</fullName>
    </submittedName>
</protein>
<organism evidence="2 3">
    <name type="scientific">Phasianus colchicus</name>
    <name type="common">Common pheasant</name>
    <dbReference type="NCBI Taxonomy" id="9054"/>
    <lineage>
        <taxon>Eukaryota</taxon>
        <taxon>Metazoa</taxon>
        <taxon>Chordata</taxon>
        <taxon>Craniata</taxon>
        <taxon>Vertebrata</taxon>
        <taxon>Euteleostomi</taxon>
        <taxon>Archelosauria</taxon>
        <taxon>Archosauria</taxon>
        <taxon>Dinosauria</taxon>
        <taxon>Saurischia</taxon>
        <taxon>Theropoda</taxon>
        <taxon>Coelurosauria</taxon>
        <taxon>Aves</taxon>
        <taxon>Neognathae</taxon>
        <taxon>Galloanserae</taxon>
        <taxon>Galliformes</taxon>
        <taxon>Phasianidae</taxon>
        <taxon>Phasianinae</taxon>
        <taxon>Phasianus</taxon>
    </lineage>
</organism>
<dbReference type="PANTHER" id="PTHR10628">
    <property type="entry name" value="SIALIDASE"/>
    <property type="match status" value="1"/>
</dbReference>
<proteinExistence type="predicted"/>
<dbReference type="CDD" id="cd15482">
    <property type="entry name" value="Sialidase_non-viral"/>
    <property type="match status" value="1"/>
</dbReference>
<dbReference type="PANTHER" id="PTHR10628:SF23">
    <property type="entry name" value="SIALIDASE-3"/>
    <property type="match status" value="1"/>
</dbReference>
<dbReference type="GO" id="GO:0016020">
    <property type="term" value="C:membrane"/>
    <property type="evidence" value="ECO:0007669"/>
    <property type="project" value="TreeGrafter"/>
</dbReference>
<reference evidence="2" key="2">
    <citation type="submission" date="2025-09" db="UniProtKB">
        <authorList>
            <consortium name="Ensembl"/>
        </authorList>
    </citation>
    <scope>IDENTIFICATION</scope>
</reference>